<evidence type="ECO:0000313" key="3">
    <source>
        <dbReference type="EMBL" id="AZK44602.1"/>
    </source>
</evidence>
<dbReference type="GO" id="GO:0006508">
    <property type="term" value="P:proteolysis"/>
    <property type="evidence" value="ECO:0007669"/>
    <property type="project" value="InterPro"/>
</dbReference>
<evidence type="ECO:0000256" key="1">
    <source>
        <dbReference type="SAM" id="SignalP"/>
    </source>
</evidence>
<dbReference type="PANTHER" id="PTHR34385">
    <property type="entry name" value="D-ALANYL-D-ALANINE CARBOXYPEPTIDASE"/>
    <property type="match status" value="1"/>
</dbReference>
<keyword evidence="3" id="KW-0378">Hydrolase</keyword>
<dbReference type="CDD" id="cd14852">
    <property type="entry name" value="LD-carboxypeptidase"/>
    <property type="match status" value="1"/>
</dbReference>
<feature type="chain" id="PRO_5039441984" evidence="1">
    <location>
        <begin position="23"/>
        <end position="278"/>
    </location>
</feature>
<organism evidence="3 4">
    <name type="scientific">Erysipelothrix piscisicarius</name>
    <dbReference type="NCBI Taxonomy" id="2485784"/>
    <lineage>
        <taxon>Bacteria</taxon>
        <taxon>Bacillati</taxon>
        <taxon>Bacillota</taxon>
        <taxon>Erysipelotrichia</taxon>
        <taxon>Erysipelotrichales</taxon>
        <taxon>Erysipelotrichaceae</taxon>
        <taxon>Erysipelothrix</taxon>
    </lineage>
</organism>
<evidence type="ECO:0000259" key="2">
    <source>
        <dbReference type="Pfam" id="PF02557"/>
    </source>
</evidence>
<dbReference type="Gene3D" id="3.30.1380.10">
    <property type="match status" value="1"/>
</dbReference>
<dbReference type="EMBL" id="CP034234">
    <property type="protein sequence ID" value="AZK44602.1"/>
    <property type="molecule type" value="Genomic_DNA"/>
</dbReference>
<evidence type="ECO:0000313" key="4">
    <source>
        <dbReference type="Proteomes" id="UP000278804"/>
    </source>
</evidence>
<dbReference type="Proteomes" id="UP000278804">
    <property type="component" value="Chromosome"/>
</dbReference>
<keyword evidence="1" id="KW-0732">Signal</keyword>
<feature type="domain" description="D-alanyl-D-alanine carboxypeptidase-like core" evidence="2">
    <location>
        <begin position="133"/>
        <end position="256"/>
    </location>
</feature>
<dbReference type="AlphaFoldDB" id="A0A3Q8S345"/>
<dbReference type="SUPFAM" id="SSF55166">
    <property type="entry name" value="Hedgehog/DD-peptidase"/>
    <property type="match status" value="1"/>
</dbReference>
<dbReference type="RefSeq" id="WP_125164761.1">
    <property type="nucleotide sequence ID" value="NZ_CP034234.1"/>
</dbReference>
<accession>A0A3Q8S345</accession>
<keyword evidence="3" id="KW-0121">Carboxypeptidase</keyword>
<name>A0A3Q8S345_9FIRM</name>
<gene>
    <name evidence="3" type="ORF">EEI45_07560</name>
</gene>
<reference evidence="3 4" key="1">
    <citation type="journal article" date="2020" name="Int. J. Syst. Evol. Microbiol.">
        <title>Description of Erysipelothrix piscisicarius sp. nov., an emergent fish pathogen, and assessment of virulence using a tiger barb (Puntigrus tetrazona) infection model.</title>
        <authorList>
            <person name="Pomaranski E.K."/>
            <person name="Griffin M.J."/>
            <person name="Camus A.C."/>
            <person name="Armwood A.R."/>
            <person name="Shelley J."/>
            <person name="Waldbieser G.C."/>
            <person name="LaFrentz B.R."/>
            <person name="Garcia J.C."/>
            <person name="Yanong R."/>
            <person name="Soto E."/>
        </authorList>
    </citation>
    <scope>NUCLEOTIDE SEQUENCE [LARGE SCALE GENOMIC DNA]</scope>
    <source>
        <strain evidence="3 4">15TAL0474</strain>
    </source>
</reference>
<dbReference type="Pfam" id="PF02557">
    <property type="entry name" value="VanY"/>
    <property type="match status" value="1"/>
</dbReference>
<dbReference type="InterPro" id="IPR058193">
    <property type="entry name" value="VanY/YodJ_core_dom"/>
</dbReference>
<dbReference type="GO" id="GO:0004180">
    <property type="term" value="F:carboxypeptidase activity"/>
    <property type="evidence" value="ECO:0007669"/>
    <property type="project" value="UniProtKB-KW"/>
</dbReference>
<sequence length="278" mass="32371">MKKKYQIIVGILFFLITGCNSAKPEMTEPIIQNDVTLEGVDLIDDYMRVLKFYEQRDVLSTHRMAYLELKDHLGSIQTMEELKQFEDKLNAFAKELDDVYQMDEGARVYRKGLLIVDRGHCLPPSYEPGPRYEAENQFLYMQAAALKEGVVLTKISSYHTHEFQNQLYEGNKERYGIERAHRYGGQDGCSEHRSGYGFDIGGDDIETWNEMAFVETQAYQWLQNNAYQFGFILRYPEGKEAETGYAFQPWHYRYVGAISEKIIKANMSLDAYLNQFPF</sequence>
<dbReference type="PROSITE" id="PS51257">
    <property type="entry name" value="PROKAR_LIPOPROTEIN"/>
    <property type="match status" value="1"/>
</dbReference>
<dbReference type="InterPro" id="IPR009045">
    <property type="entry name" value="Zn_M74/Hedgehog-like"/>
</dbReference>
<proteinExistence type="predicted"/>
<dbReference type="KEGG" id="eri:EEI45_07560"/>
<dbReference type="InterPro" id="IPR003709">
    <property type="entry name" value="VanY-like_core_dom"/>
</dbReference>
<dbReference type="InterPro" id="IPR052179">
    <property type="entry name" value="DD-CPase-like"/>
</dbReference>
<feature type="signal peptide" evidence="1">
    <location>
        <begin position="1"/>
        <end position="22"/>
    </location>
</feature>
<keyword evidence="3" id="KW-0645">Protease</keyword>
<keyword evidence="4" id="KW-1185">Reference proteome</keyword>
<dbReference type="PANTHER" id="PTHR34385:SF1">
    <property type="entry name" value="PEPTIDOGLYCAN L-ALANYL-D-GLUTAMATE ENDOPEPTIDASE CWLK"/>
    <property type="match status" value="1"/>
</dbReference>
<protein>
    <submittedName>
        <fullName evidence="3">D-alanyl-D-alanine carboxypeptidase family protein</fullName>
    </submittedName>
</protein>